<proteinExistence type="predicted"/>
<feature type="compositionally biased region" description="Basic and acidic residues" evidence="1">
    <location>
        <begin position="326"/>
        <end position="346"/>
    </location>
</feature>
<dbReference type="InterPro" id="IPR036086">
    <property type="entry name" value="ParB/Sulfiredoxin_sf"/>
</dbReference>
<evidence type="ECO:0000256" key="1">
    <source>
        <dbReference type="SAM" id="MobiDB-lite"/>
    </source>
</evidence>
<dbReference type="GO" id="GO:0005694">
    <property type="term" value="C:chromosome"/>
    <property type="evidence" value="ECO:0007669"/>
    <property type="project" value="TreeGrafter"/>
</dbReference>
<feature type="region of interest" description="Disordered" evidence="1">
    <location>
        <begin position="315"/>
        <end position="346"/>
    </location>
</feature>
<name>A0A916SZT0_9MICO</name>
<dbReference type="CDD" id="cd16387">
    <property type="entry name" value="ParB_N_Srx"/>
    <property type="match status" value="1"/>
</dbReference>
<dbReference type="SUPFAM" id="SSF110849">
    <property type="entry name" value="ParB/Sulfiredoxin"/>
    <property type="match status" value="1"/>
</dbReference>
<evidence type="ECO:0000313" key="3">
    <source>
        <dbReference type="EMBL" id="GGB22022.1"/>
    </source>
</evidence>
<dbReference type="EMBL" id="BMHI01000001">
    <property type="protein sequence ID" value="GGB22022.1"/>
    <property type="molecule type" value="Genomic_DNA"/>
</dbReference>
<dbReference type="PANTHER" id="PTHR33375">
    <property type="entry name" value="CHROMOSOME-PARTITIONING PROTEIN PARB-RELATED"/>
    <property type="match status" value="1"/>
</dbReference>
<dbReference type="PANTHER" id="PTHR33375:SF1">
    <property type="entry name" value="CHROMOSOME-PARTITIONING PROTEIN PARB-RELATED"/>
    <property type="match status" value="1"/>
</dbReference>
<evidence type="ECO:0000313" key="4">
    <source>
        <dbReference type="Proteomes" id="UP000636793"/>
    </source>
</evidence>
<dbReference type="InterPro" id="IPR003115">
    <property type="entry name" value="ParB_N"/>
</dbReference>
<keyword evidence="4" id="KW-1185">Reference proteome</keyword>
<evidence type="ECO:0000259" key="2">
    <source>
        <dbReference type="SMART" id="SM00470"/>
    </source>
</evidence>
<comment type="caution">
    <text evidence="3">The sequence shown here is derived from an EMBL/GenBank/DDBJ whole genome shotgun (WGS) entry which is preliminary data.</text>
</comment>
<feature type="region of interest" description="Disordered" evidence="1">
    <location>
        <begin position="1"/>
        <end position="26"/>
    </location>
</feature>
<reference evidence="3" key="1">
    <citation type="journal article" date="2014" name="Int. J. Syst. Evol. Microbiol.">
        <title>Complete genome sequence of Corynebacterium casei LMG S-19264T (=DSM 44701T), isolated from a smear-ripened cheese.</title>
        <authorList>
            <consortium name="US DOE Joint Genome Institute (JGI-PGF)"/>
            <person name="Walter F."/>
            <person name="Albersmeier A."/>
            <person name="Kalinowski J."/>
            <person name="Ruckert C."/>
        </authorList>
    </citation>
    <scope>NUCLEOTIDE SEQUENCE</scope>
    <source>
        <strain evidence="3">CGMCC 1.15085</strain>
    </source>
</reference>
<gene>
    <name evidence="3" type="ORF">GCM10011492_09880</name>
</gene>
<dbReference type="RefSeq" id="WP_188835778.1">
    <property type="nucleotide sequence ID" value="NZ_BMHI01000001.1"/>
</dbReference>
<dbReference type="GO" id="GO:0045881">
    <property type="term" value="P:positive regulation of sporulation resulting in formation of a cellular spore"/>
    <property type="evidence" value="ECO:0007669"/>
    <property type="project" value="TreeGrafter"/>
</dbReference>
<dbReference type="GO" id="GO:0007059">
    <property type="term" value="P:chromosome segregation"/>
    <property type="evidence" value="ECO:0007669"/>
    <property type="project" value="TreeGrafter"/>
</dbReference>
<sequence length="509" mass="54795">MSTKTTTEEAAAAARPAGASATTPTTVDIDPHMVKIGANVRADVKLTKDFVASIRERGVIVPVVGYFDEDGEYVVVDGQLRTLAAIEAKTPTIPAYAAHRREDADRIIDQMSANYHRTDMTAADRAKGFEQLAGFGLSPAQIAKKTGYKRPEIDAGLKVADSELATKAAARWDFLTLEQAAGLAEFEQDKDALKALTVAAEEGTGFEHELQRQRDKRTERAAIAALAEQLRAEGVTVIEPPAWDDKTIQRLTRLADGKGKQLTAEAHRDCPGHAAYVEYGWQWGASSGDTDDGDERGAYVTSATYVCTAAKANGHADRFGSSSSASDKKKLADMTDKEREAARAQRRDVIESNKAWKSAQTVRAAWVSKFLARKTAPKGSAVFVAATLADHASALTDYRTPGKVDELMHGGKTRMRSDRAKLEENITDGRALMIAVGHCCAAYEAQMSEHTWRSVQSGPARYLAFLAANGYELAAVEKRAAGLDKPTAKKRARPARKTAAPTASGTPAA</sequence>
<feature type="domain" description="ParB-like N-terminal" evidence="2">
    <location>
        <begin position="27"/>
        <end position="115"/>
    </location>
</feature>
<dbReference type="AlphaFoldDB" id="A0A916SZT0"/>
<feature type="region of interest" description="Disordered" evidence="1">
    <location>
        <begin position="481"/>
        <end position="509"/>
    </location>
</feature>
<dbReference type="InterPro" id="IPR050336">
    <property type="entry name" value="Chromosome_partition/occlusion"/>
</dbReference>
<feature type="compositionally biased region" description="Low complexity" evidence="1">
    <location>
        <begin position="497"/>
        <end position="509"/>
    </location>
</feature>
<dbReference type="Gene3D" id="1.10.10.2830">
    <property type="match status" value="1"/>
</dbReference>
<dbReference type="Proteomes" id="UP000636793">
    <property type="component" value="Unassembled WGS sequence"/>
</dbReference>
<organism evidence="3 4">
    <name type="scientific">Flexivirga endophytica</name>
    <dbReference type="NCBI Taxonomy" id="1849103"/>
    <lineage>
        <taxon>Bacteria</taxon>
        <taxon>Bacillati</taxon>
        <taxon>Actinomycetota</taxon>
        <taxon>Actinomycetes</taxon>
        <taxon>Micrococcales</taxon>
        <taxon>Dermacoccaceae</taxon>
        <taxon>Flexivirga</taxon>
    </lineage>
</organism>
<protein>
    <recommendedName>
        <fullName evidence="2">ParB-like N-terminal domain-containing protein</fullName>
    </recommendedName>
</protein>
<reference evidence="3" key="2">
    <citation type="submission" date="2020-09" db="EMBL/GenBank/DDBJ databases">
        <authorList>
            <person name="Sun Q."/>
            <person name="Zhou Y."/>
        </authorList>
    </citation>
    <scope>NUCLEOTIDE SEQUENCE</scope>
    <source>
        <strain evidence="3">CGMCC 1.15085</strain>
    </source>
</reference>
<dbReference type="Gene3D" id="3.90.1530.30">
    <property type="match status" value="1"/>
</dbReference>
<dbReference type="SMART" id="SM00470">
    <property type="entry name" value="ParB"/>
    <property type="match status" value="1"/>
</dbReference>
<dbReference type="SUPFAM" id="SSF109709">
    <property type="entry name" value="KorB DNA-binding domain-like"/>
    <property type="match status" value="1"/>
</dbReference>
<accession>A0A916SZT0</accession>